<proteinExistence type="predicted"/>
<dbReference type="InterPro" id="IPR016875">
    <property type="entry name" value="UCP028200"/>
</dbReference>
<evidence type="ECO:0000313" key="1">
    <source>
        <dbReference type="EMBL" id="MYN46238.1"/>
    </source>
</evidence>
<sequence>MAFPASRALWRYACGLLLLLALGACSSLRLAYNHGDTLIYWWLDGYVDLDREQKSWVKKDIDQLFQWHRSTQLQDYALLLQSSQQQHLNNPTDTARLRASWGEVRQRSRVLMLHVVPQLADLLRSLRPEQITALEKKFAANNTEYRQKYMKGDTETQQKVRYQQALDQFELWFGDFSRAQEAQIRRYSDQRPLINALILEDRIRRQQEIVALARKVQKEKPDRDTTMEWLRQQINTTFQHMESGARAPEFDDYEEATAQMVFNVIQLATPAQKTHASHKIQGWIHDLRLLAQEGQSGSP</sequence>
<accession>A0A845I592</accession>
<protein>
    <recommendedName>
        <fullName evidence="3">Lipoprotein</fullName>
    </recommendedName>
</protein>
<reference evidence="1" key="1">
    <citation type="submission" date="2019-12" db="EMBL/GenBank/DDBJ databases">
        <title>Novel species isolated from a subtropical stream in China.</title>
        <authorList>
            <person name="Lu H."/>
        </authorList>
    </citation>
    <scope>NUCLEOTIDE SEQUENCE [LARGE SCALE GENOMIC DNA]</scope>
    <source>
        <strain evidence="1">FT93W</strain>
    </source>
</reference>
<keyword evidence="2" id="KW-1185">Reference proteome</keyword>
<comment type="caution">
    <text evidence="1">The sequence shown here is derived from an EMBL/GenBank/DDBJ whole genome shotgun (WGS) entry which is preliminary data.</text>
</comment>
<dbReference type="PROSITE" id="PS51257">
    <property type="entry name" value="PROKAR_LIPOPROTEIN"/>
    <property type="match status" value="1"/>
</dbReference>
<gene>
    <name evidence="1" type="ORF">GTP23_14395</name>
</gene>
<dbReference type="Proteomes" id="UP000444316">
    <property type="component" value="Unassembled WGS sequence"/>
</dbReference>
<evidence type="ECO:0000313" key="2">
    <source>
        <dbReference type="Proteomes" id="UP000444316"/>
    </source>
</evidence>
<organism evidence="1 2">
    <name type="scientific">Duganella fentianensis</name>
    <dbReference type="NCBI Taxonomy" id="2692177"/>
    <lineage>
        <taxon>Bacteria</taxon>
        <taxon>Pseudomonadati</taxon>
        <taxon>Pseudomonadota</taxon>
        <taxon>Betaproteobacteria</taxon>
        <taxon>Burkholderiales</taxon>
        <taxon>Oxalobacteraceae</taxon>
        <taxon>Telluria group</taxon>
        <taxon>Duganella</taxon>
    </lineage>
</organism>
<dbReference type="PIRSF" id="PIRSF028200">
    <property type="entry name" value="UCP028200"/>
    <property type="match status" value="1"/>
</dbReference>
<dbReference type="AlphaFoldDB" id="A0A845I592"/>
<dbReference type="EMBL" id="WWCL01000003">
    <property type="protein sequence ID" value="MYN46238.1"/>
    <property type="molecule type" value="Genomic_DNA"/>
</dbReference>
<name>A0A845I592_9BURK</name>
<dbReference type="Pfam" id="PF19795">
    <property type="entry name" value="DUF6279"/>
    <property type="match status" value="1"/>
</dbReference>
<evidence type="ECO:0008006" key="3">
    <source>
        <dbReference type="Google" id="ProtNLM"/>
    </source>
</evidence>
<dbReference type="RefSeq" id="WP_161035808.1">
    <property type="nucleotide sequence ID" value="NZ_WWCL01000003.1"/>
</dbReference>